<dbReference type="AlphaFoldDB" id="A0A1P8K012"/>
<sequence>MEAGDLVKPVNETLEALVLKFKLPVTEALFTVALALSAAAPVVVKVKGLIATMATPLLSVNAVALAALPARVAMVKSVENVTNWLAIPAPLALVITALA</sequence>
<organism evidence="1 2">
    <name type="scientific">Rhodoferax koreensis</name>
    <dbReference type="NCBI Taxonomy" id="1842727"/>
    <lineage>
        <taxon>Bacteria</taxon>
        <taxon>Pseudomonadati</taxon>
        <taxon>Pseudomonadota</taxon>
        <taxon>Betaproteobacteria</taxon>
        <taxon>Burkholderiales</taxon>
        <taxon>Comamonadaceae</taxon>
        <taxon>Rhodoferax</taxon>
    </lineage>
</organism>
<evidence type="ECO:0000313" key="1">
    <source>
        <dbReference type="EMBL" id="APW39332.1"/>
    </source>
</evidence>
<evidence type="ECO:0000313" key="2">
    <source>
        <dbReference type="Proteomes" id="UP000186609"/>
    </source>
</evidence>
<keyword evidence="2" id="KW-1185">Reference proteome</keyword>
<proteinExistence type="predicted"/>
<gene>
    <name evidence="1" type="ORF">RD110_20675</name>
</gene>
<reference evidence="1 2" key="1">
    <citation type="submission" date="2017-01" db="EMBL/GenBank/DDBJ databases">
        <authorList>
            <person name="Mah S.A."/>
            <person name="Swanson W.J."/>
            <person name="Moy G.W."/>
            <person name="Vacquier V.D."/>
        </authorList>
    </citation>
    <scope>NUCLEOTIDE SEQUENCE [LARGE SCALE GENOMIC DNA]</scope>
    <source>
        <strain evidence="1 2">DCY110</strain>
    </source>
</reference>
<dbReference type="Proteomes" id="UP000186609">
    <property type="component" value="Chromosome"/>
</dbReference>
<dbReference type="KEGG" id="rhy:RD110_20675"/>
<name>A0A1P8K012_9BURK</name>
<accession>A0A1P8K012</accession>
<dbReference type="EMBL" id="CP019236">
    <property type="protein sequence ID" value="APW39332.1"/>
    <property type="molecule type" value="Genomic_DNA"/>
</dbReference>
<protein>
    <submittedName>
        <fullName evidence="1">Uncharacterized protein</fullName>
    </submittedName>
</protein>